<feature type="transmembrane region" description="Helical" evidence="1">
    <location>
        <begin position="29"/>
        <end position="49"/>
    </location>
</feature>
<keyword evidence="2" id="KW-1185">Reference proteome</keyword>
<keyword evidence="1" id="KW-0812">Transmembrane</keyword>
<accession>A0A915J9P9</accession>
<evidence type="ECO:0000256" key="1">
    <source>
        <dbReference type="SAM" id="Phobius"/>
    </source>
</evidence>
<dbReference type="WBParaSite" id="nRc.2.0.1.t22882-RA">
    <property type="protein sequence ID" value="nRc.2.0.1.t22882-RA"/>
    <property type="gene ID" value="nRc.2.0.1.g22882"/>
</dbReference>
<evidence type="ECO:0000313" key="2">
    <source>
        <dbReference type="Proteomes" id="UP000887565"/>
    </source>
</evidence>
<keyword evidence="1" id="KW-1133">Transmembrane helix</keyword>
<protein>
    <submittedName>
        <fullName evidence="3">Uncharacterized protein</fullName>
    </submittedName>
</protein>
<dbReference type="Proteomes" id="UP000887565">
    <property type="component" value="Unplaced"/>
</dbReference>
<evidence type="ECO:0000313" key="3">
    <source>
        <dbReference type="WBParaSite" id="nRc.2.0.1.t22882-RA"/>
    </source>
</evidence>
<proteinExistence type="predicted"/>
<name>A0A915J9P9_ROMCU</name>
<dbReference type="AlphaFoldDB" id="A0A915J9P9"/>
<sequence>MSEIGTRSSYLLFNFNRGRIITKSFDKYITRYGQFYFFILLLEIIAHLIQNVRCSDIPEK</sequence>
<keyword evidence="1" id="KW-0472">Membrane</keyword>
<reference evidence="3" key="1">
    <citation type="submission" date="2022-11" db="UniProtKB">
        <authorList>
            <consortium name="WormBaseParasite"/>
        </authorList>
    </citation>
    <scope>IDENTIFICATION</scope>
</reference>
<organism evidence="2 3">
    <name type="scientific">Romanomermis culicivorax</name>
    <name type="common">Nematode worm</name>
    <dbReference type="NCBI Taxonomy" id="13658"/>
    <lineage>
        <taxon>Eukaryota</taxon>
        <taxon>Metazoa</taxon>
        <taxon>Ecdysozoa</taxon>
        <taxon>Nematoda</taxon>
        <taxon>Enoplea</taxon>
        <taxon>Dorylaimia</taxon>
        <taxon>Mermithida</taxon>
        <taxon>Mermithoidea</taxon>
        <taxon>Mermithidae</taxon>
        <taxon>Romanomermis</taxon>
    </lineage>
</organism>